<accession>A0ABP4VG89</accession>
<evidence type="ECO:0000256" key="4">
    <source>
        <dbReference type="PROSITE-ProRule" id="PRU00335"/>
    </source>
</evidence>
<evidence type="ECO:0000256" key="1">
    <source>
        <dbReference type="ARBA" id="ARBA00023015"/>
    </source>
</evidence>
<dbReference type="SUPFAM" id="SSF46689">
    <property type="entry name" value="Homeodomain-like"/>
    <property type="match status" value="1"/>
</dbReference>
<protein>
    <submittedName>
        <fullName evidence="6">TetR/AcrR family transcriptional regulator</fullName>
    </submittedName>
</protein>
<feature type="DNA-binding region" description="H-T-H motif" evidence="4">
    <location>
        <begin position="34"/>
        <end position="53"/>
    </location>
</feature>
<dbReference type="InterPro" id="IPR009057">
    <property type="entry name" value="Homeodomain-like_sf"/>
</dbReference>
<evidence type="ECO:0000256" key="2">
    <source>
        <dbReference type="ARBA" id="ARBA00023125"/>
    </source>
</evidence>
<dbReference type="Proteomes" id="UP001501138">
    <property type="component" value="Unassembled WGS sequence"/>
</dbReference>
<dbReference type="PANTHER" id="PTHR30055">
    <property type="entry name" value="HTH-TYPE TRANSCRIPTIONAL REGULATOR RUTR"/>
    <property type="match status" value="1"/>
</dbReference>
<evidence type="ECO:0000256" key="3">
    <source>
        <dbReference type="ARBA" id="ARBA00023163"/>
    </source>
</evidence>
<dbReference type="InterPro" id="IPR050109">
    <property type="entry name" value="HTH-type_TetR-like_transc_reg"/>
</dbReference>
<dbReference type="Gene3D" id="1.10.357.10">
    <property type="entry name" value="Tetracycline Repressor, domain 2"/>
    <property type="match status" value="1"/>
</dbReference>
<comment type="caution">
    <text evidence="6">The sequence shown here is derived from an EMBL/GenBank/DDBJ whole genome shotgun (WGS) entry which is preliminary data.</text>
</comment>
<keyword evidence="7" id="KW-1185">Reference proteome</keyword>
<organism evidence="6 7">
    <name type="scientific">Isoptericola hypogeus</name>
    <dbReference type="NCBI Taxonomy" id="300179"/>
    <lineage>
        <taxon>Bacteria</taxon>
        <taxon>Bacillati</taxon>
        <taxon>Actinomycetota</taxon>
        <taxon>Actinomycetes</taxon>
        <taxon>Micrococcales</taxon>
        <taxon>Promicromonosporaceae</taxon>
        <taxon>Isoptericola</taxon>
    </lineage>
</organism>
<feature type="domain" description="HTH tetR-type" evidence="5">
    <location>
        <begin position="13"/>
        <end position="71"/>
    </location>
</feature>
<name>A0ABP4VG89_9MICO</name>
<gene>
    <name evidence="6" type="ORF">GCM10009809_22130</name>
</gene>
<dbReference type="InterPro" id="IPR001647">
    <property type="entry name" value="HTH_TetR"/>
</dbReference>
<dbReference type="PANTHER" id="PTHR30055:SF234">
    <property type="entry name" value="HTH-TYPE TRANSCRIPTIONAL REGULATOR BETI"/>
    <property type="match status" value="1"/>
</dbReference>
<evidence type="ECO:0000259" key="5">
    <source>
        <dbReference type="PROSITE" id="PS50977"/>
    </source>
</evidence>
<evidence type="ECO:0000313" key="6">
    <source>
        <dbReference type="EMBL" id="GAA1725857.1"/>
    </source>
</evidence>
<evidence type="ECO:0000313" key="7">
    <source>
        <dbReference type="Proteomes" id="UP001501138"/>
    </source>
</evidence>
<proteinExistence type="predicted"/>
<sequence length="186" mass="20288">MTEVQDVEKGARARTRRAIVDAAVRELARDASVSLGQIADAASVGRTTLHRYFPERSDLLEAVRAETTARLDEAHARARLDEGTAREALRRLCPEYLLLGDLLTLLFTGVLPESVIDEAADDPLLALVARGREDGSIDPALDDAWVIGTLWAQLYLAWATLCEAGTARHDVVQMLMRTVDKAVAAP</sequence>
<dbReference type="EMBL" id="BAAAPM010000003">
    <property type="protein sequence ID" value="GAA1725857.1"/>
    <property type="molecule type" value="Genomic_DNA"/>
</dbReference>
<reference evidence="7" key="1">
    <citation type="journal article" date="2019" name="Int. J. Syst. Evol. Microbiol.">
        <title>The Global Catalogue of Microorganisms (GCM) 10K type strain sequencing project: providing services to taxonomists for standard genome sequencing and annotation.</title>
        <authorList>
            <consortium name="The Broad Institute Genomics Platform"/>
            <consortium name="The Broad Institute Genome Sequencing Center for Infectious Disease"/>
            <person name="Wu L."/>
            <person name="Ma J."/>
        </authorList>
    </citation>
    <scope>NUCLEOTIDE SEQUENCE [LARGE SCALE GENOMIC DNA]</scope>
    <source>
        <strain evidence="7">JCM 15589</strain>
    </source>
</reference>
<keyword evidence="1" id="KW-0805">Transcription regulation</keyword>
<dbReference type="RefSeq" id="WP_344248433.1">
    <property type="nucleotide sequence ID" value="NZ_BAAAPM010000003.1"/>
</dbReference>
<keyword evidence="2 4" id="KW-0238">DNA-binding</keyword>
<keyword evidence="3" id="KW-0804">Transcription</keyword>
<dbReference type="Pfam" id="PF00440">
    <property type="entry name" value="TetR_N"/>
    <property type="match status" value="1"/>
</dbReference>
<dbReference type="PROSITE" id="PS50977">
    <property type="entry name" value="HTH_TETR_2"/>
    <property type="match status" value="1"/>
</dbReference>